<dbReference type="Proteomes" id="UP000184121">
    <property type="component" value="Unassembled WGS sequence"/>
</dbReference>
<dbReference type="Pfam" id="PF14023">
    <property type="entry name" value="Bestrophin-like"/>
    <property type="match status" value="1"/>
</dbReference>
<protein>
    <recommendedName>
        <fullName evidence="4">DUF4239 domain-containing protein</fullName>
    </recommendedName>
</protein>
<dbReference type="EMBL" id="FRBY01000003">
    <property type="protein sequence ID" value="SHM13901.1"/>
    <property type="molecule type" value="Genomic_DNA"/>
</dbReference>
<dbReference type="AlphaFoldDB" id="A0A1M7GCD9"/>
<evidence type="ECO:0008006" key="4">
    <source>
        <dbReference type="Google" id="ProtNLM"/>
    </source>
</evidence>
<sequence length="261" mass="29738">MINVSFFELLGMFLIPFFSILIPILAGQYYGLFVKSKSGKVNDSPVGSVVGAALGLLAFMLAFTFQIVDNRYNNRKELLLEEVTIIRKAYLQSGLIPEPYRSSSRNLLKEYTDLRVSLFKDLSVKKIENLKERSQSILDSLWSYSEALAAQDRSSEAYSLYTGSVNELVDNYNKRVTFTFEYRLPATILWVLFIITLFTMLILGYQFGISGKKNHVLAVFISIIFSSVMFLILALDRPETGIMQLNQAPMETLYKQLHSKK</sequence>
<feature type="transmembrane region" description="Helical" evidence="1">
    <location>
        <begin position="215"/>
        <end position="235"/>
    </location>
</feature>
<keyword evidence="1" id="KW-1133">Transmembrane helix</keyword>
<reference evidence="3" key="1">
    <citation type="submission" date="2016-11" db="EMBL/GenBank/DDBJ databases">
        <authorList>
            <person name="Varghese N."/>
            <person name="Submissions S."/>
        </authorList>
    </citation>
    <scope>NUCLEOTIDE SEQUENCE [LARGE SCALE GENOMIC DNA]</scope>
    <source>
        <strain evidence="3">DSM 1811</strain>
    </source>
</reference>
<feature type="transmembrane region" description="Helical" evidence="1">
    <location>
        <begin position="46"/>
        <end position="68"/>
    </location>
</feature>
<dbReference type="InterPro" id="IPR025333">
    <property type="entry name" value="DUF4239"/>
</dbReference>
<feature type="transmembrane region" description="Helical" evidence="1">
    <location>
        <begin position="188"/>
        <end position="209"/>
    </location>
</feature>
<dbReference type="STRING" id="29534.SAMN05444366_2490"/>
<feature type="transmembrane region" description="Helical" evidence="1">
    <location>
        <begin position="7"/>
        <end position="26"/>
    </location>
</feature>
<dbReference type="OrthoDB" id="677192at2"/>
<organism evidence="2 3">
    <name type="scientific">Flavobacterium saccharophilum</name>
    <dbReference type="NCBI Taxonomy" id="29534"/>
    <lineage>
        <taxon>Bacteria</taxon>
        <taxon>Pseudomonadati</taxon>
        <taxon>Bacteroidota</taxon>
        <taxon>Flavobacteriia</taxon>
        <taxon>Flavobacteriales</taxon>
        <taxon>Flavobacteriaceae</taxon>
        <taxon>Flavobacterium</taxon>
    </lineage>
</organism>
<evidence type="ECO:0000313" key="3">
    <source>
        <dbReference type="Proteomes" id="UP000184121"/>
    </source>
</evidence>
<evidence type="ECO:0000256" key="1">
    <source>
        <dbReference type="SAM" id="Phobius"/>
    </source>
</evidence>
<keyword evidence="1" id="KW-0812">Transmembrane</keyword>
<keyword evidence="1" id="KW-0472">Membrane</keyword>
<name>A0A1M7GCD9_9FLAO</name>
<dbReference type="RefSeq" id="WP_072972797.1">
    <property type="nucleotide sequence ID" value="NZ_FRBY01000003.1"/>
</dbReference>
<keyword evidence="3" id="KW-1185">Reference proteome</keyword>
<gene>
    <name evidence="2" type="ORF">SAMN05444366_2490</name>
</gene>
<evidence type="ECO:0000313" key="2">
    <source>
        <dbReference type="EMBL" id="SHM13901.1"/>
    </source>
</evidence>
<accession>A0A1M7GCD9</accession>
<proteinExistence type="predicted"/>